<accession>A0A151NMG4</accession>
<comment type="caution">
    <text evidence="1">The sequence shown here is derived from an EMBL/GenBank/DDBJ whole genome shotgun (WGS) entry which is preliminary data.</text>
</comment>
<organism evidence="1 2">
    <name type="scientific">Alligator mississippiensis</name>
    <name type="common">American alligator</name>
    <dbReference type="NCBI Taxonomy" id="8496"/>
    <lineage>
        <taxon>Eukaryota</taxon>
        <taxon>Metazoa</taxon>
        <taxon>Chordata</taxon>
        <taxon>Craniata</taxon>
        <taxon>Vertebrata</taxon>
        <taxon>Euteleostomi</taxon>
        <taxon>Archelosauria</taxon>
        <taxon>Archosauria</taxon>
        <taxon>Crocodylia</taxon>
        <taxon>Alligatoridae</taxon>
        <taxon>Alligatorinae</taxon>
        <taxon>Alligator</taxon>
    </lineage>
</organism>
<evidence type="ECO:0000313" key="1">
    <source>
        <dbReference type="EMBL" id="KYO38007.1"/>
    </source>
</evidence>
<dbReference type="STRING" id="8496.A0A151NMG4"/>
<dbReference type="AlphaFoldDB" id="A0A151NMG4"/>
<sequence>MGKGLDDAAARCGLGLGYLLQMLVLPALAILSASSTGSAAQGYSFFLGLNNVSTNILASEQSKAHGEKRRLRGTCCHSRKAQHIERGLLRDGDRL</sequence>
<evidence type="ECO:0000313" key="2">
    <source>
        <dbReference type="Proteomes" id="UP000050525"/>
    </source>
</evidence>
<reference evidence="1 2" key="1">
    <citation type="journal article" date="2012" name="Genome Biol.">
        <title>Sequencing three crocodilian genomes to illuminate the evolution of archosaurs and amniotes.</title>
        <authorList>
            <person name="St John J.A."/>
            <person name="Braun E.L."/>
            <person name="Isberg S.R."/>
            <person name="Miles L.G."/>
            <person name="Chong A.Y."/>
            <person name="Gongora J."/>
            <person name="Dalzell P."/>
            <person name="Moran C."/>
            <person name="Bed'hom B."/>
            <person name="Abzhanov A."/>
            <person name="Burgess S.C."/>
            <person name="Cooksey A.M."/>
            <person name="Castoe T.A."/>
            <person name="Crawford N.G."/>
            <person name="Densmore L.D."/>
            <person name="Drew J.C."/>
            <person name="Edwards S.V."/>
            <person name="Faircloth B.C."/>
            <person name="Fujita M.K."/>
            <person name="Greenwold M.J."/>
            <person name="Hoffmann F.G."/>
            <person name="Howard J.M."/>
            <person name="Iguchi T."/>
            <person name="Janes D.E."/>
            <person name="Khan S.Y."/>
            <person name="Kohno S."/>
            <person name="de Koning A.J."/>
            <person name="Lance S.L."/>
            <person name="McCarthy F.M."/>
            <person name="McCormack J.E."/>
            <person name="Merchant M.E."/>
            <person name="Peterson D.G."/>
            <person name="Pollock D.D."/>
            <person name="Pourmand N."/>
            <person name="Raney B.J."/>
            <person name="Roessler K.A."/>
            <person name="Sanford J.R."/>
            <person name="Sawyer R.H."/>
            <person name="Schmidt C.J."/>
            <person name="Triplett E.W."/>
            <person name="Tuberville T.D."/>
            <person name="Venegas-Anaya M."/>
            <person name="Howard J.T."/>
            <person name="Jarvis E.D."/>
            <person name="Guillette L.J.Jr."/>
            <person name="Glenn T.C."/>
            <person name="Green R.E."/>
            <person name="Ray D.A."/>
        </authorList>
    </citation>
    <scope>NUCLEOTIDE SEQUENCE [LARGE SCALE GENOMIC DNA]</scope>
    <source>
        <strain evidence="1">KSC_2009_1</strain>
    </source>
</reference>
<proteinExistence type="predicted"/>
<dbReference type="Proteomes" id="UP000050525">
    <property type="component" value="Unassembled WGS sequence"/>
</dbReference>
<dbReference type="EMBL" id="AKHW03002540">
    <property type="protein sequence ID" value="KYO38007.1"/>
    <property type="molecule type" value="Genomic_DNA"/>
</dbReference>
<name>A0A151NMG4_ALLMI</name>
<protein>
    <submittedName>
        <fullName evidence="1">Uncharacterized protein</fullName>
    </submittedName>
</protein>
<keyword evidence="2" id="KW-1185">Reference proteome</keyword>
<gene>
    <name evidence="1" type="ORF">Y1Q_0019485</name>
</gene>